<dbReference type="AlphaFoldDB" id="A0A5M9JS66"/>
<keyword evidence="4" id="KW-0511">Multifunctional enzyme</keyword>
<dbReference type="InterPro" id="IPR036291">
    <property type="entry name" value="NAD(P)-bd_dom_sf"/>
</dbReference>
<evidence type="ECO:0000256" key="3">
    <source>
        <dbReference type="ARBA" id="ARBA00022679"/>
    </source>
</evidence>
<dbReference type="Gene3D" id="3.40.50.150">
    <property type="entry name" value="Vaccinia Virus protein VP39"/>
    <property type="match status" value="1"/>
</dbReference>
<dbReference type="InterPro" id="IPR057326">
    <property type="entry name" value="KR_dom"/>
</dbReference>
<dbReference type="CDD" id="cd05195">
    <property type="entry name" value="enoyl_red"/>
    <property type="match status" value="1"/>
</dbReference>
<keyword evidence="2" id="KW-0597">Phosphoprotein</keyword>
<evidence type="ECO:0000313" key="8">
    <source>
        <dbReference type="Proteomes" id="UP000322873"/>
    </source>
</evidence>
<proteinExistence type="predicted"/>
<dbReference type="PANTHER" id="PTHR43775">
    <property type="entry name" value="FATTY ACID SYNTHASE"/>
    <property type="match status" value="1"/>
</dbReference>
<evidence type="ECO:0000256" key="2">
    <source>
        <dbReference type="ARBA" id="ARBA00022553"/>
    </source>
</evidence>
<protein>
    <submittedName>
        <fullName evidence="7">Uncharacterized protein</fullName>
    </submittedName>
</protein>
<feature type="domain" description="Enoyl reductase (ER)" evidence="6">
    <location>
        <begin position="331"/>
        <end position="642"/>
    </location>
</feature>
<evidence type="ECO:0000259" key="6">
    <source>
        <dbReference type="SMART" id="SM00829"/>
    </source>
</evidence>
<dbReference type="InterPro" id="IPR013217">
    <property type="entry name" value="Methyltransf_12"/>
</dbReference>
<dbReference type="Gene3D" id="3.40.50.720">
    <property type="entry name" value="NAD(P)-binding Rossmann-like Domain"/>
    <property type="match status" value="2"/>
</dbReference>
<dbReference type="InterPro" id="IPR011032">
    <property type="entry name" value="GroES-like_sf"/>
</dbReference>
<comment type="caution">
    <text evidence="7">The sequence shown here is derived from an EMBL/GenBank/DDBJ whole genome shotgun (WGS) entry which is preliminary data.</text>
</comment>
<gene>
    <name evidence="7" type="ORF">EYC84_002958</name>
</gene>
<dbReference type="SUPFAM" id="SSF53335">
    <property type="entry name" value="S-adenosyl-L-methionine-dependent methyltransferases"/>
    <property type="match status" value="1"/>
</dbReference>
<dbReference type="Pfam" id="PF08242">
    <property type="entry name" value="Methyltransf_12"/>
    <property type="match status" value="1"/>
</dbReference>
<dbReference type="InterPro" id="IPR029063">
    <property type="entry name" value="SAM-dependent_MTases_sf"/>
</dbReference>
<dbReference type="Gene3D" id="3.90.180.10">
    <property type="entry name" value="Medium-chain alcohol dehydrogenases, catalytic domain"/>
    <property type="match status" value="1"/>
</dbReference>
<dbReference type="SMART" id="SM00829">
    <property type="entry name" value="PKS_ER"/>
    <property type="match status" value="1"/>
</dbReference>
<dbReference type="Pfam" id="PF13602">
    <property type="entry name" value="ADH_zinc_N_2"/>
    <property type="match status" value="1"/>
</dbReference>
<dbReference type="FunFam" id="3.40.50.720:FF:000209">
    <property type="entry name" value="Polyketide synthase Pks12"/>
    <property type="match status" value="1"/>
</dbReference>
<evidence type="ECO:0000259" key="5">
    <source>
        <dbReference type="SMART" id="SM00822"/>
    </source>
</evidence>
<dbReference type="GO" id="GO:0004312">
    <property type="term" value="F:fatty acid synthase activity"/>
    <property type="evidence" value="ECO:0007669"/>
    <property type="project" value="TreeGrafter"/>
</dbReference>
<dbReference type="Pfam" id="PF08240">
    <property type="entry name" value="ADH_N"/>
    <property type="match status" value="1"/>
</dbReference>
<dbReference type="InterPro" id="IPR013968">
    <property type="entry name" value="PKS_KR"/>
</dbReference>
<dbReference type="InterPro" id="IPR056501">
    <property type="entry name" value="NAD-bd_HRPKS_sdrA"/>
</dbReference>
<reference evidence="7 8" key="1">
    <citation type="submission" date="2019-06" db="EMBL/GenBank/DDBJ databases">
        <title>Genome Sequence of the Brown Rot Fungal Pathogen Monilinia fructicola.</title>
        <authorList>
            <person name="De Miccolis Angelini R.M."/>
            <person name="Landi L."/>
            <person name="Abate D."/>
            <person name="Pollastro S."/>
            <person name="Romanazzi G."/>
            <person name="Faretra F."/>
        </authorList>
    </citation>
    <scope>NUCLEOTIDE SEQUENCE [LARGE SCALE GENOMIC DNA]</scope>
    <source>
        <strain evidence="7 8">Mfrc123</strain>
    </source>
</reference>
<evidence type="ECO:0000256" key="1">
    <source>
        <dbReference type="ARBA" id="ARBA00022450"/>
    </source>
</evidence>
<evidence type="ECO:0000256" key="4">
    <source>
        <dbReference type="ARBA" id="ARBA00023268"/>
    </source>
</evidence>
<keyword evidence="8" id="KW-1185">Reference proteome</keyword>
<dbReference type="GO" id="GO:0016491">
    <property type="term" value="F:oxidoreductase activity"/>
    <property type="evidence" value="ECO:0007669"/>
    <property type="project" value="InterPro"/>
</dbReference>
<accession>A0A5M9JS66</accession>
<keyword evidence="1" id="KW-0596">Phosphopantetheine</keyword>
<keyword evidence="3" id="KW-0808">Transferase</keyword>
<dbReference type="Proteomes" id="UP000322873">
    <property type="component" value="Unassembled WGS sequence"/>
</dbReference>
<feature type="domain" description="Ketoreductase" evidence="5">
    <location>
        <begin position="666"/>
        <end position="842"/>
    </location>
</feature>
<organism evidence="7 8">
    <name type="scientific">Monilinia fructicola</name>
    <name type="common">Brown rot fungus</name>
    <name type="synonym">Ciboria fructicola</name>
    <dbReference type="NCBI Taxonomy" id="38448"/>
    <lineage>
        <taxon>Eukaryota</taxon>
        <taxon>Fungi</taxon>
        <taxon>Dikarya</taxon>
        <taxon>Ascomycota</taxon>
        <taxon>Pezizomycotina</taxon>
        <taxon>Leotiomycetes</taxon>
        <taxon>Helotiales</taxon>
        <taxon>Sclerotiniaceae</taxon>
        <taxon>Monilinia</taxon>
    </lineage>
</organism>
<dbReference type="GO" id="GO:0044550">
    <property type="term" value="P:secondary metabolite biosynthetic process"/>
    <property type="evidence" value="ECO:0007669"/>
    <property type="project" value="UniProtKB-ARBA"/>
</dbReference>
<dbReference type="InterPro" id="IPR020843">
    <property type="entry name" value="ER"/>
</dbReference>
<dbReference type="Pfam" id="PF23114">
    <property type="entry name" value="NAD-bd_HRPKS_sdrA"/>
    <property type="match status" value="1"/>
</dbReference>
<dbReference type="VEuPathDB" id="FungiDB:MFRU_003g04360"/>
<dbReference type="SUPFAM" id="SSF50129">
    <property type="entry name" value="GroES-like"/>
    <property type="match status" value="1"/>
</dbReference>
<dbReference type="InterPro" id="IPR050091">
    <property type="entry name" value="PKS_NRPS_Biosynth_Enz"/>
</dbReference>
<dbReference type="PANTHER" id="PTHR43775:SF29">
    <property type="entry name" value="ASPERFURANONE POLYKETIDE SYNTHASE AFOG-RELATED"/>
    <property type="match status" value="1"/>
</dbReference>
<name>A0A5M9JS66_MONFR</name>
<dbReference type="SUPFAM" id="SSF51735">
    <property type="entry name" value="NAD(P)-binding Rossmann-fold domains"/>
    <property type="match status" value="2"/>
</dbReference>
<sequence length="996" mass="110287">MKILEVGAGTGGMTGHILNTLLHHGESELGTPRYGQYDYTDISPSFFEKAQETFKSQIGRMKFKTLNVDEDPVLQGLDEHQYDVVIASSISFSMTIETPWAMKMSIIISTAAPEQWITNGMPSSNTHVTLVIEAGSDFQDVVSSRIQRKLRTEDELNSEILTFDETLNQSKRETSIYVFLPELERPLLSNLNSAIFETFKNVILTAQNALWVTQGSGYSFKPEYGLVDGLGRVLRSENDKLRLVTLALEVFDSATELPIDNITKVILSMISNKANEYEAEYRDDKLRLQIGRLVEAKYLEEEISTRTATTQSKVQPFGKAQVLKLTVTFPGLLKTLAFVEDEFYKMPIGPEEIEIKVQAVGVNFKDCLVALGRVNQNTMGVECSGIVSRAGHQSSFKPADRVVTCSLNTFRTFARVNSQCAIAIPDGVEFKDAAALATNFTTAWHALHEVARIQPGESILIHSGAGETGQAAIQVAQYHGAEVYTTVSSKEKRDLLMNLYEIPQDHIFSSRDTTFAKGIRRMTNGKGIDVVLNSLAGEELAASWELIEKYGRSIEIGIKDIEAHNSLPMFPFAQNVSFSAIDISAMSRERLLVVQKALQSWMYLYTKGGLHPAQPLKCYTASNVEDAFRSIQSGKNMGKMVMELNDKDSAMTMLKTKPTTRFRSNATYVICGGFGGLGRSISRWMANQGAKNLILLSRSGAHSAEAINLIEELESKGVSVQAPACNVADLEDLISVLNKVTQSMPPIRGCIQAAMVLKDSIFANMSYESWKAAISSKVQGSWNLHSQLQDLDFFILLSSITGVLGAAEQANYAAGNTYLDALARYRISKGQPAVSIDLGVRKGEGFLAEHKDLLKRCSGPGYFIDVPQEQLFAMLDYYCDPSLPLPTEFKSQAIIGIDIPAKLRSRRIEIPYWMRRPLLRQLHQIESVQYNSVAAQESAINYSSLLFEAESLNEAGLVVAQLLRRKHSLAFAIPEEQIHVQDSMVAHGVDSLVLWS</sequence>
<dbReference type="EMBL" id="VICG01000004">
    <property type="protein sequence ID" value="KAA8572334.1"/>
    <property type="molecule type" value="Genomic_DNA"/>
</dbReference>
<dbReference type="GO" id="GO:0006633">
    <property type="term" value="P:fatty acid biosynthetic process"/>
    <property type="evidence" value="ECO:0007669"/>
    <property type="project" value="TreeGrafter"/>
</dbReference>
<dbReference type="GO" id="GO:1901336">
    <property type="term" value="P:lactone biosynthetic process"/>
    <property type="evidence" value="ECO:0007669"/>
    <property type="project" value="UniProtKB-ARBA"/>
</dbReference>
<evidence type="ECO:0000313" key="7">
    <source>
        <dbReference type="EMBL" id="KAA8572334.1"/>
    </source>
</evidence>
<dbReference type="VEuPathDB" id="FungiDB:MFRU_065g00360"/>
<dbReference type="InterPro" id="IPR013154">
    <property type="entry name" value="ADH-like_N"/>
</dbReference>
<dbReference type="SMART" id="SM00822">
    <property type="entry name" value="PKS_KR"/>
    <property type="match status" value="1"/>
</dbReference>
<dbReference type="Pfam" id="PF08659">
    <property type="entry name" value="KR"/>
    <property type="match status" value="1"/>
</dbReference>